<evidence type="ECO:0000313" key="7">
    <source>
        <dbReference type="EMBL" id="WBW71253.1"/>
    </source>
</evidence>
<dbReference type="SUPFAM" id="SSF51445">
    <property type="entry name" value="(Trans)glycosidases"/>
    <property type="match status" value="1"/>
</dbReference>
<evidence type="ECO:0000256" key="4">
    <source>
        <dbReference type="ARBA" id="ARBA00023316"/>
    </source>
</evidence>
<dbReference type="PANTHER" id="PTHR31297">
    <property type="entry name" value="GLUCAN ENDO-1,6-BETA-GLUCOSIDASE B"/>
    <property type="match status" value="1"/>
</dbReference>
<accession>A0AAF0AUD3</accession>
<dbReference type="InterPro" id="IPR001547">
    <property type="entry name" value="Glyco_hydro_5"/>
</dbReference>
<dbReference type="GO" id="GO:0009986">
    <property type="term" value="C:cell surface"/>
    <property type="evidence" value="ECO:0007669"/>
    <property type="project" value="TreeGrafter"/>
</dbReference>
<reference evidence="7 8" key="1">
    <citation type="journal article" date="2023" name="G3 (Bethesda)">
        <title>A high-quality reference genome for the fission yeast Schizosaccharomyces osmophilus.</title>
        <authorList>
            <person name="Jia G.S."/>
            <person name="Zhang W.C."/>
            <person name="Liang Y."/>
            <person name="Liu X.H."/>
            <person name="Rhind N."/>
            <person name="Pidoux A."/>
            <person name="Brysch-Herzberg M."/>
            <person name="Du L.L."/>
        </authorList>
    </citation>
    <scope>NUCLEOTIDE SEQUENCE [LARGE SCALE GENOMIC DNA]</scope>
    <source>
        <strain evidence="7 8">CBS 15793</strain>
    </source>
</reference>
<keyword evidence="4" id="KW-0961">Cell wall biogenesis/degradation</keyword>
<keyword evidence="3 5" id="KW-0326">Glycosidase</keyword>
<keyword evidence="8" id="KW-1185">Reference proteome</keyword>
<dbReference type="RefSeq" id="XP_056035496.1">
    <property type="nucleotide sequence ID" value="XM_056179918.1"/>
</dbReference>
<proteinExistence type="inferred from homology"/>
<dbReference type="Gene3D" id="3.20.20.80">
    <property type="entry name" value="Glycosidases"/>
    <property type="match status" value="1"/>
</dbReference>
<evidence type="ECO:0000256" key="2">
    <source>
        <dbReference type="ARBA" id="ARBA00022801"/>
    </source>
</evidence>
<dbReference type="GO" id="GO:0071555">
    <property type="term" value="P:cell wall organization"/>
    <property type="evidence" value="ECO:0007669"/>
    <property type="project" value="UniProtKB-KW"/>
</dbReference>
<dbReference type="GeneID" id="80874607"/>
<evidence type="ECO:0000259" key="6">
    <source>
        <dbReference type="Pfam" id="PF00150"/>
    </source>
</evidence>
<dbReference type="InterPro" id="IPR050386">
    <property type="entry name" value="Glycosyl_hydrolase_5"/>
</dbReference>
<evidence type="ECO:0000256" key="5">
    <source>
        <dbReference type="RuleBase" id="RU361153"/>
    </source>
</evidence>
<gene>
    <name evidence="7" type="primary">exg3</name>
    <name evidence="7" type="ORF">SOMG_01125</name>
</gene>
<dbReference type="GO" id="GO:0009251">
    <property type="term" value="P:glucan catabolic process"/>
    <property type="evidence" value="ECO:0007669"/>
    <property type="project" value="TreeGrafter"/>
</dbReference>
<evidence type="ECO:0000256" key="3">
    <source>
        <dbReference type="ARBA" id="ARBA00023295"/>
    </source>
</evidence>
<dbReference type="PANTHER" id="PTHR31297:SF43">
    <property type="entry name" value="GLUCAN 1,3-BETA-GLUCOSIDASE 3"/>
    <property type="match status" value="1"/>
</dbReference>
<sequence length="461" mass="52609">MGFSDQDVYIYRKQFGVNLGAWFVQERWINDSLFEGAGDSELDAVQSVVQKHGTDGARGLFENHWKSWITANDFSYLQRLGVNTVRIPIGYWTLGQSQFLQGTPFAQYTGVYQNSLNILVQKIQDAASKSIGVLVDFHGVYGQANGGSHSGTSSGKVEFFSNPQNQQRMVSSLQYAASVLRNQPNLVGIEVINEPEWGQYDVLSSYYKNARKVIPSYLPTYIGDGWDKDHWVNWVNGQENNGLYIVDHHSYFCFGGDLVNQSPKTITNKLNSGEEYDKTSLSNLIVGEWSCTLTEESWQKTKLHQYRRKQLGKAQVSQYLNNTGGSHFWTSKFLHGKGGDWDFRLENEDSVVRYPTKLPSASGSMPCKLSKSRKQNYNGHCYYWDHLHPGGQYDHNLYLNGWDQAWKDHVTFLHQGALLGFPRAWTMKRIAEIQSQSSWEYRDGMNACWTSMQQLGYFKCA</sequence>
<dbReference type="Pfam" id="PF00150">
    <property type="entry name" value="Cellulase"/>
    <property type="match status" value="1"/>
</dbReference>
<comment type="similarity">
    <text evidence="1 5">Belongs to the glycosyl hydrolase 5 (cellulase A) family.</text>
</comment>
<dbReference type="KEGG" id="som:SOMG_01125"/>
<evidence type="ECO:0000313" key="8">
    <source>
        <dbReference type="Proteomes" id="UP001212411"/>
    </source>
</evidence>
<dbReference type="Proteomes" id="UP001212411">
    <property type="component" value="Chromosome 1"/>
</dbReference>
<dbReference type="AlphaFoldDB" id="A0AAF0AUD3"/>
<keyword evidence="2 5" id="KW-0378">Hydrolase</keyword>
<evidence type="ECO:0000256" key="1">
    <source>
        <dbReference type="ARBA" id="ARBA00005641"/>
    </source>
</evidence>
<dbReference type="InterPro" id="IPR017853">
    <property type="entry name" value="GH"/>
</dbReference>
<dbReference type="EMBL" id="CP115611">
    <property type="protein sequence ID" value="WBW71253.1"/>
    <property type="molecule type" value="Genomic_DNA"/>
</dbReference>
<dbReference type="GO" id="GO:0046557">
    <property type="term" value="F:glucan endo-1,6-beta-glucosidase activity"/>
    <property type="evidence" value="ECO:0007669"/>
    <property type="project" value="TreeGrafter"/>
</dbReference>
<dbReference type="GO" id="GO:0005576">
    <property type="term" value="C:extracellular region"/>
    <property type="evidence" value="ECO:0007669"/>
    <property type="project" value="TreeGrafter"/>
</dbReference>
<organism evidence="7 8">
    <name type="scientific">Schizosaccharomyces osmophilus</name>
    <dbReference type="NCBI Taxonomy" id="2545709"/>
    <lineage>
        <taxon>Eukaryota</taxon>
        <taxon>Fungi</taxon>
        <taxon>Dikarya</taxon>
        <taxon>Ascomycota</taxon>
        <taxon>Taphrinomycotina</taxon>
        <taxon>Schizosaccharomycetes</taxon>
        <taxon>Schizosaccharomycetales</taxon>
        <taxon>Schizosaccharomycetaceae</taxon>
        <taxon>Schizosaccharomyces</taxon>
    </lineage>
</organism>
<feature type="domain" description="Glycoside hydrolase family 5" evidence="6">
    <location>
        <begin position="61"/>
        <end position="219"/>
    </location>
</feature>
<protein>
    <submittedName>
        <fullName evidence="7">Cell wall glucan 1,3-beta-glucosidase Exg3</fullName>
    </submittedName>
</protein>
<name>A0AAF0AUD3_9SCHI</name>